<proteinExistence type="predicted"/>
<sequence>MLYLPWRFQKSRVVNCKLRNDNYVLNSIREWVILQNPSVNTSTHWWYKDLPQNIKELFYNTAKDIKIIEMFKKSLRGGLYGDGYMIDVLHDINEIYVSPPSSNNKNFQKNASDYIFYTRHIDGPFFYIPFASCYRVIVGLDDNRDIMTIFNIIPETHIIKTGDVVGFDFNRECHYISPIIWNDGNIQETDIKELQKKYRVVLKIHYCIYPYWAIVFGFILSKLTILYNKLFRGLFLLTISPRSKYTAYIAKLMIISTQIYHDIEFYIGNNNIQYLGILYYISSNLHSNVFLFGSSFVHYLRWIDTEKYGNEVNNMFRRDYYFFKFLYMLQYFHMYFSHNIEGGSWYPAIYTAIIVPPLLASCVYNYTSLIPKVVEIYLTCDMLNRFTLKYTEYVYIFINIFLNYLQLSKPIAMLIW</sequence>
<feature type="transmembrane region" description="Helical" evidence="1">
    <location>
        <begin position="348"/>
        <end position="369"/>
    </location>
</feature>
<feature type="transmembrane region" description="Helical" evidence="1">
    <location>
        <begin position="277"/>
        <end position="300"/>
    </location>
</feature>
<name>A0A6C0L817_9ZZZZ</name>
<keyword evidence="1" id="KW-1133">Transmembrane helix</keyword>
<organism evidence="2">
    <name type="scientific">viral metagenome</name>
    <dbReference type="NCBI Taxonomy" id="1070528"/>
    <lineage>
        <taxon>unclassified sequences</taxon>
        <taxon>metagenomes</taxon>
        <taxon>organismal metagenomes</taxon>
    </lineage>
</organism>
<keyword evidence="1" id="KW-0812">Transmembrane</keyword>
<accession>A0A6C0L817</accession>
<evidence type="ECO:0000313" key="2">
    <source>
        <dbReference type="EMBL" id="QHU27129.1"/>
    </source>
</evidence>
<dbReference type="AlphaFoldDB" id="A0A6C0L817"/>
<feature type="transmembrane region" description="Helical" evidence="1">
    <location>
        <begin position="390"/>
        <end position="407"/>
    </location>
</feature>
<evidence type="ECO:0000256" key="1">
    <source>
        <dbReference type="SAM" id="Phobius"/>
    </source>
</evidence>
<keyword evidence="1" id="KW-0472">Membrane</keyword>
<feature type="transmembrane region" description="Helical" evidence="1">
    <location>
        <begin position="320"/>
        <end position="336"/>
    </location>
</feature>
<reference evidence="2" key="1">
    <citation type="journal article" date="2020" name="Nature">
        <title>Giant virus diversity and host interactions through global metagenomics.</title>
        <authorList>
            <person name="Schulz F."/>
            <person name="Roux S."/>
            <person name="Paez-Espino D."/>
            <person name="Jungbluth S."/>
            <person name="Walsh D.A."/>
            <person name="Denef V.J."/>
            <person name="McMahon K.D."/>
            <person name="Konstantinidis K.T."/>
            <person name="Eloe-Fadrosh E.A."/>
            <person name="Kyrpides N.C."/>
            <person name="Woyke T."/>
        </authorList>
    </citation>
    <scope>NUCLEOTIDE SEQUENCE</scope>
    <source>
        <strain evidence="2">GVMAG-M-3300027763-16</strain>
    </source>
</reference>
<dbReference type="EMBL" id="MN740451">
    <property type="protein sequence ID" value="QHU27129.1"/>
    <property type="molecule type" value="Genomic_DNA"/>
</dbReference>
<protein>
    <submittedName>
        <fullName evidence="2">Uncharacterized protein</fullName>
    </submittedName>
</protein>
<feature type="transmembrane region" description="Helical" evidence="1">
    <location>
        <begin position="206"/>
        <end position="227"/>
    </location>
</feature>